<reference evidence="1 2" key="1">
    <citation type="journal article" date="2014" name="Genome Announc.">
        <title>Genome Sequence of Bacillus simplex Strain P558, Isolated from a Human Fecal Sample.</title>
        <authorList>
            <person name="Croce O."/>
            <person name="Hugon P."/>
            <person name="Lagier J.C."/>
            <person name="Bibi F."/>
            <person name="Robert C."/>
            <person name="Azhar E.I."/>
            <person name="Raoult D."/>
            <person name="Fournier P.E."/>
        </authorList>
    </citation>
    <scope>NUCLEOTIDE SEQUENCE [LARGE SCALE GENOMIC DNA]</scope>
    <source>
        <strain evidence="1 2">P558</strain>
    </source>
</reference>
<protein>
    <submittedName>
        <fullName evidence="1">Uncharacterized protein</fullName>
    </submittedName>
</protein>
<accession>A0AAN2TR35</accession>
<evidence type="ECO:0000313" key="1">
    <source>
        <dbReference type="EMBL" id="CEG30506.1"/>
    </source>
</evidence>
<sequence>MQELRQMTTLICKQKGPRLWPGLNVLFNSCSYSPIQAPKIQALLSEITFIPTASSFQIPGEKVHIRFNDIP</sequence>
<proteinExistence type="predicted"/>
<dbReference type="Proteomes" id="UP000182110">
    <property type="component" value="Unassembled WGS sequence"/>
</dbReference>
<comment type="caution">
    <text evidence="1">The sequence shown here is derived from an EMBL/GenBank/DDBJ whole genome shotgun (WGS) entry which is preliminary data.</text>
</comment>
<name>A0AAN2TR35_9BACI</name>
<gene>
    <name evidence="1" type="ORF">BN1180_00611</name>
</gene>
<evidence type="ECO:0000313" key="2">
    <source>
        <dbReference type="Proteomes" id="UP000182110"/>
    </source>
</evidence>
<dbReference type="AlphaFoldDB" id="A0AAN2TR35"/>
<keyword evidence="2" id="KW-1185">Reference proteome</keyword>
<organism evidence="1 2">
    <name type="scientific">Peribacillus simplex</name>
    <dbReference type="NCBI Taxonomy" id="1478"/>
    <lineage>
        <taxon>Bacteria</taxon>
        <taxon>Bacillati</taxon>
        <taxon>Bacillota</taxon>
        <taxon>Bacilli</taxon>
        <taxon>Bacillales</taxon>
        <taxon>Bacillaceae</taxon>
        <taxon>Peribacillus</taxon>
    </lineage>
</organism>
<dbReference type="EMBL" id="CCXW01000001">
    <property type="protein sequence ID" value="CEG30506.1"/>
    <property type="molecule type" value="Genomic_DNA"/>
</dbReference>